<organism evidence="2 3">
    <name type="scientific">Ramlibacter terrae</name>
    <dbReference type="NCBI Taxonomy" id="2732511"/>
    <lineage>
        <taxon>Bacteria</taxon>
        <taxon>Pseudomonadati</taxon>
        <taxon>Pseudomonadota</taxon>
        <taxon>Betaproteobacteria</taxon>
        <taxon>Burkholderiales</taxon>
        <taxon>Comamonadaceae</taxon>
        <taxon>Ramlibacter</taxon>
    </lineage>
</organism>
<accession>A0ABX6P3M8</accession>
<feature type="transmembrane region" description="Helical" evidence="1">
    <location>
        <begin position="17"/>
        <end position="37"/>
    </location>
</feature>
<dbReference type="SUPFAM" id="SSF103473">
    <property type="entry name" value="MFS general substrate transporter"/>
    <property type="match status" value="1"/>
</dbReference>
<keyword evidence="1" id="KW-0812">Transmembrane</keyword>
<feature type="transmembrane region" description="Helical" evidence="1">
    <location>
        <begin position="129"/>
        <end position="155"/>
    </location>
</feature>
<evidence type="ECO:0000256" key="1">
    <source>
        <dbReference type="SAM" id="Phobius"/>
    </source>
</evidence>
<keyword evidence="1" id="KW-1133">Transmembrane helix</keyword>
<keyword evidence="1" id="KW-0472">Membrane</keyword>
<gene>
    <name evidence="2" type="ORF">HK414_10780</name>
</gene>
<evidence type="ECO:0000313" key="3">
    <source>
        <dbReference type="Proteomes" id="UP000500826"/>
    </source>
</evidence>
<feature type="transmembrane region" description="Helical" evidence="1">
    <location>
        <begin position="167"/>
        <end position="191"/>
    </location>
</feature>
<feature type="transmembrane region" description="Helical" evidence="1">
    <location>
        <begin position="49"/>
        <end position="69"/>
    </location>
</feature>
<feature type="transmembrane region" description="Helical" evidence="1">
    <location>
        <begin position="275"/>
        <end position="295"/>
    </location>
</feature>
<dbReference type="EMBL" id="CP053418">
    <property type="protein sequence ID" value="QJW84182.1"/>
    <property type="molecule type" value="Genomic_DNA"/>
</dbReference>
<evidence type="ECO:0008006" key="4">
    <source>
        <dbReference type="Google" id="ProtNLM"/>
    </source>
</evidence>
<feature type="transmembrane region" description="Helical" evidence="1">
    <location>
        <begin position="241"/>
        <end position="263"/>
    </location>
</feature>
<sequence>MDQPQAGPVAAHGRQIAVLYAIFLVSGFCGLIYESIWSHYLKLLLGHAAYAQAVVLVVFVGGLAAGASIAGRFSERIRQPVLWYAAIEALVAVMAFAFRGVFESVSARSTSYFLPAFCGDGGGACSAGWLVAAALILPPSILLGTTFPLMSAGVIRLGVAPGRGLSLLYFLNSTGAAFGVLASGFLLIPALGLPGTILLAGCCNVAVALAAWLTVRASGRDTTAPQALPSRPQPAVAPGELRLLLAVAALTGLSSFIYEVVWIRMLSLVLGAATHAFELMLAPFILGLAIGAWWIRNRIDTSRDAMLLLARIRSPWACSRSPRCRCTPACTTRWPSLCRRWCATRPATCCSTSPAAPWPRP</sequence>
<evidence type="ECO:0000313" key="2">
    <source>
        <dbReference type="EMBL" id="QJW84182.1"/>
    </source>
</evidence>
<dbReference type="InterPro" id="IPR036259">
    <property type="entry name" value="MFS_trans_sf"/>
</dbReference>
<feature type="transmembrane region" description="Helical" evidence="1">
    <location>
        <begin position="197"/>
        <end position="215"/>
    </location>
</feature>
<name>A0ABX6P3M8_9BURK</name>
<proteinExistence type="predicted"/>
<protein>
    <recommendedName>
        <fullName evidence="4">Spermidine synthase</fullName>
    </recommendedName>
</protein>
<keyword evidence="3" id="KW-1185">Reference proteome</keyword>
<reference evidence="2 3" key="1">
    <citation type="submission" date="2020-05" db="EMBL/GenBank/DDBJ databases">
        <title>Ramlibacter rhizophilus sp. nov., isolated from rhizosphere soil of national flower Mugunghwa from South Korea.</title>
        <authorList>
            <person name="Zheng-Fei Y."/>
            <person name="Huan T."/>
        </authorList>
    </citation>
    <scope>NUCLEOTIDE SEQUENCE [LARGE SCALE GENOMIC DNA]</scope>
    <source>
        <strain evidence="2 3">H242</strain>
    </source>
</reference>
<dbReference type="Proteomes" id="UP000500826">
    <property type="component" value="Chromosome"/>
</dbReference>
<feature type="transmembrane region" description="Helical" evidence="1">
    <location>
        <begin position="81"/>
        <end position="102"/>
    </location>
</feature>
<reference evidence="2 3" key="2">
    <citation type="submission" date="2020-05" db="EMBL/GenBank/DDBJ databases">
        <authorList>
            <person name="Khan S.A."/>
            <person name="Jeon C.O."/>
            <person name="Chun B.H."/>
        </authorList>
    </citation>
    <scope>NUCLEOTIDE SEQUENCE [LARGE SCALE GENOMIC DNA]</scope>
    <source>
        <strain evidence="2 3">H242</strain>
    </source>
</reference>